<evidence type="ECO:0000256" key="1">
    <source>
        <dbReference type="ARBA" id="ARBA00008764"/>
    </source>
</evidence>
<dbReference type="GO" id="GO:0008236">
    <property type="term" value="F:serine-type peptidase activity"/>
    <property type="evidence" value="ECO:0007669"/>
    <property type="project" value="UniProtKB-KW"/>
</dbReference>
<organism evidence="8 9">
    <name type="scientific">Lingula anatina</name>
    <name type="common">Brachiopod</name>
    <name type="synonym">Lingula unguis</name>
    <dbReference type="NCBI Taxonomy" id="7574"/>
    <lineage>
        <taxon>Eukaryota</taxon>
        <taxon>Metazoa</taxon>
        <taxon>Spiralia</taxon>
        <taxon>Lophotrochozoa</taxon>
        <taxon>Brachiopoda</taxon>
        <taxon>Linguliformea</taxon>
        <taxon>Lingulata</taxon>
        <taxon>Lingulida</taxon>
        <taxon>Linguloidea</taxon>
        <taxon>Lingulidae</taxon>
        <taxon>Lingula</taxon>
    </lineage>
</organism>
<dbReference type="InterPro" id="IPR009003">
    <property type="entry name" value="Peptidase_S1_PA"/>
</dbReference>
<dbReference type="PANTHER" id="PTHR15462">
    <property type="entry name" value="SERINE PROTEASE"/>
    <property type="match status" value="1"/>
</dbReference>
<protein>
    <recommendedName>
        <fullName evidence="6">Serine protease</fullName>
        <ecNumber evidence="6">3.4.21.-</ecNumber>
    </recommendedName>
</protein>
<dbReference type="KEGG" id="lak:106153303"/>
<evidence type="ECO:0000313" key="8">
    <source>
        <dbReference type="Proteomes" id="UP000085678"/>
    </source>
</evidence>
<keyword evidence="4 6" id="KW-0378">Hydrolase</keyword>
<dbReference type="AlphaFoldDB" id="A0A1S3H967"/>
<sequence length="374" mass="40599">MTEEASESDIRVDVKETENTPWVHRDDDPNTIRPAPPADVTDDVTVDFGGSKTVKVNNLKPIDSTKKTRTTSSTSSTSTPTSPVPENVIGVDDRLRVSPTKSPPYRWVCYLHIQTANGKYFRGTGFFSNILGPGYRFVILTCGHNLYSRKHGGYMKSVTVIPARDGESAPFGQFTVSKDSFRVSQAYVEKELPDDDYGAIFVKDSSIRATIPSDVGYGFGSEFLSDSEFRRRVVHVCGFPGDKPDSTMWIGGGMVEGVSSRMFGYTTDTTAGNSGSPVWTWNVYNWKVVGIHAYGGNRENSACRITRAMANEIKLWWWSPADDTAATTGDTGSPASSPDTPSSRNPGGNPSGNPSPPKKPSAGCCSCLNPKTTD</sequence>
<dbReference type="STRING" id="7574.A0A1S3H967"/>
<evidence type="ECO:0000256" key="6">
    <source>
        <dbReference type="RuleBase" id="RU004296"/>
    </source>
</evidence>
<evidence type="ECO:0000256" key="2">
    <source>
        <dbReference type="ARBA" id="ARBA00022670"/>
    </source>
</evidence>
<keyword evidence="2 6" id="KW-0645">Protease</keyword>
<reference evidence="9" key="1">
    <citation type="submission" date="2025-08" db="UniProtKB">
        <authorList>
            <consortium name="RefSeq"/>
        </authorList>
    </citation>
    <scope>IDENTIFICATION</scope>
    <source>
        <tissue evidence="9">Gonads</tissue>
    </source>
</reference>
<feature type="compositionally biased region" description="Low complexity" evidence="7">
    <location>
        <begin position="70"/>
        <end position="81"/>
    </location>
</feature>
<feature type="region of interest" description="Disordered" evidence="7">
    <location>
        <begin position="324"/>
        <end position="374"/>
    </location>
</feature>
<evidence type="ECO:0000256" key="4">
    <source>
        <dbReference type="ARBA" id="ARBA00022801"/>
    </source>
</evidence>
<evidence type="ECO:0000256" key="3">
    <source>
        <dbReference type="ARBA" id="ARBA00022729"/>
    </source>
</evidence>
<dbReference type="GO" id="GO:0006508">
    <property type="term" value="P:proteolysis"/>
    <property type="evidence" value="ECO:0007669"/>
    <property type="project" value="UniProtKB-KW"/>
</dbReference>
<dbReference type="Pfam" id="PF13365">
    <property type="entry name" value="Trypsin_2"/>
    <property type="match status" value="1"/>
</dbReference>
<dbReference type="PRINTS" id="PR00839">
    <property type="entry name" value="V8PROTEASE"/>
</dbReference>
<feature type="compositionally biased region" description="Low complexity" evidence="7">
    <location>
        <begin position="324"/>
        <end position="352"/>
    </location>
</feature>
<proteinExistence type="inferred from homology"/>
<dbReference type="GeneID" id="106153303"/>
<keyword evidence="5 6" id="KW-0720">Serine protease</keyword>
<evidence type="ECO:0000256" key="7">
    <source>
        <dbReference type="SAM" id="MobiDB-lite"/>
    </source>
</evidence>
<evidence type="ECO:0000256" key="5">
    <source>
        <dbReference type="ARBA" id="ARBA00022825"/>
    </source>
</evidence>
<dbReference type="RefSeq" id="XP_013382635.1">
    <property type="nucleotide sequence ID" value="XM_013527181.1"/>
</dbReference>
<keyword evidence="3" id="KW-0732">Signal</keyword>
<dbReference type="InterPro" id="IPR050966">
    <property type="entry name" value="Glutamyl_endopeptidase"/>
</dbReference>
<dbReference type="EC" id="3.4.21.-" evidence="6"/>
<dbReference type="InParanoid" id="A0A1S3H967"/>
<accession>A0A1S3H967</accession>
<dbReference type="Proteomes" id="UP000085678">
    <property type="component" value="Unplaced"/>
</dbReference>
<gene>
    <name evidence="9" type="primary">LOC106153303</name>
</gene>
<dbReference type="Gene3D" id="2.40.10.10">
    <property type="entry name" value="Trypsin-like serine proteases"/>
    <property type="match status" value="2"/>
</dbReference>
<keyword evidence="8" id="KW-1185">Reference proteome</keyword>
<evidence type="ECO:0000313" key="9">
    <source>
        <dbReference type="RefSeq" id="XP_013382635.1"/>
    </source>
</evidence>
<dbReference type="InterPro" id="IPR043504">
    <property type="entry name" value="Peptidase_S1_PA_chymotrypsin"/>
</dbReference>
<dbReference type="OrthoDB" id="5971206at2759"/>
<feature type="compositionally biased region" description="Basic and acidic residues" evidence="7">
    <location>
        <begin position="8"/>
        <end position="30"/>
    </location>
</feature>
<dbReference type="PANTHER" id="PTHR15462:SF8">
    <property type="entry name" value="SERINE PROTEASE"/>
    <property type="match status" value="1"/>
</dbReference>
<dbReference type="InterPro" id="IPR008256">
    <property type="entry name" value="Peptidase_S1B"/>
</dbReference>
<feature type="region of interest" description="Disordered" evidence="7">
    <location>
        <begin position="1"/>
        <end position="88"/>
    </location>
</feature>
<dbReference type="SUPFAM" id="SSF50494">
    <property type="entry name" value="Trypsin-like serine proteases"/>
    <property type="match status" value="1"/>
</dbReference>
<comment type="similarity">
    <text evidence="1 6">Belongs to the peptidase S1B family.</text>
</comment>
<name>A0A1S3H967_LINAN</name>